<evidence type="ECO:0000313" key="7">
    <source>
        <dbReference type="EMBL" id="SUX26533.1"/>
    </source>
</evidence>
<keyword evidence="6" id="KW-0969">Cilium</keyword>
<evidence type="ECO:0000256" key="1">
    <source>
        <dbReference type="ARBA" id="ARBA00004117"/>
    </source>
</evidence>
<reference evidence="8 10" key="3">
    <citation type="submission" date="2018-12" db="EMBL/GenBank/DDBJ databases">
        <authorList>
            <consortium name="Pathogen Informatics"/>
        </authorList>
    </citation>
    <scope>NUCLEOTIDE SEQUENCE [LARGE SCALE GENOMIC DNA]</scope>
    <source>
        <strain evidence="8 10">NCTC11541</strain>
    </source>
</reference>
<dbReference type="Pfam" id="PF02049">
    <property type="entry name" value="FliE"/>
    <property type="match status" value="1"/>
</dbReference>
<protein>
    <recommendedName>
        <fullName evidence="4 5">Flagellar hook-basal body complex protein FliE</fullName>
    </recommendedName>
</protein>
<dbReference type="EMBL" id="AABVLA010000011">
    <property type="protein sequence ID" value="EAJ1621777.1"/>
    <property type="molecule type" value="Genomic_DNA"/>
</dbReference>
<organism evidence="6 11">
    <name type="scientific">Campylobacter upsaliensis</name>
    <dbReference type="NCBI Taxonomy" id="28080"/>
    <lineage>
        <taxon>Bacteria</taxon>
        <taxon>Pseudomonadati</taxon>
        <taxon>Campylobacterota</taxon>
        <taxon>Epsilonproteobacteria</taxon>
        <taxon>Campylobacterales</taxon>
        <taxon>Campylobacteraceae</taxon>
        <taxon>Campylobacter</taxon>
    </lineage>
</organism>
<accession>A0A381DVH3</accession>
<dbReference type="GO" id="GO:0071973">
    <property type="term" value="P:bacterial-type flagellum-dependent cell motility"/>
    <property type="evidence" value="ECO:0007669"/>
    <property type="project" value="InterPro"/>
</dbReference>
<evidence type="ECO:0000313" key="10">
    <source>
        <dbReference type="Proteomes" id="UP000278157"/>
    </source>
</evidence>
<evidence type="ECO:0000256" key="4">
    <source>
        <dbReference type="HAMAP-Rule" id="MF_00724"/>
    </source>
</evidence>
<evidence type="ECO:0000256" key="5">
    <source>
        <dbReference type="NCBIfam" id="TIGR00205"/>
    </source>
</evidence>
<dbReference type="Proteomes" id="UP000278157">
    <property type="component" value="Chromosome"/>
</dbReference>
<sequence length="98" mass="10863">MNSINELRFNTLAGNKTNNTQDKGIGDEFAKMLKNEIEDLNTAQEKGEAAMTDIATGQVKDLHQAAIAITKAESSMKFMLEVRNKAISAYKEITRTQI</sequence>
<keyword evidence="6" id="KW-0282">Flagellum</keyword>
<dbReference type="PRINTS" id="PR01006">
    <property type="entry name" value="FLGHOOKFLIE"/>
</dbReference>
<reference evidence="6 11" key="2">
    <citation type="submission" date="2018-06" db="EMBL/GenBank/DDBJ databases">
        <authorList>
            <consortium name="PulseNet: The National Subtyping Network for Foodborne Disease Surveillance"/>
            <person name="Tarr C.L."/>
            <person name="Trees E."/>
            <person name="Katz L.S."/>
            <person name="Carleton-Romer H.A."/>
            <person name="Stroika S."/>
            <person name="Kucerova Z."/>
            <person name="Roache K.F."/>
            <person name="Sabol A.L."/>
            <person name="Besser J."/>
            <person name="Gerner-Smidt P."/>
        </authorList>
    </citation>
    <scope>NUCLEOTIDE SEQUENCE [LARGE SCALE GENOMIC DNA]</scope>
    <source>
        <strain evidence="6 11">PNUSAC003104</strain>
    </source>
</reference>
<proteinExistence type="inferred from homology"/>
<keyword evidence="3 4" id="KW-0975">Bacterial flagellum</keyword>
<dbReference type="InterPro" id="IPR001624">
    <property type="entry name" value="FliE"/>
</dbReference>
<name>A0A381DVH3_CAMUP</name>
<dbReference type="Proteomes" id="UP000254161">
    <property type="component" value="Unassembled WGS sequence"/>
</dbReference>
<reference evidence="7 9" key="1">
    <citation type="submission" date="2018-06" db="EMBL/GenBank/DDBJ databases">
        <authorList>
            <consortium name="Pathogen Informatics"/>
            <person name="Doyle S."/>
        </authorList>
    </citation>
    <scope>NUCLEOTIDE SEQUENCE [LARGE SCALE GENOMIC DNA]</scope>
    <source>
        <strain evidence="7 9">NCTC12264</strain>
    </source>
</reference>
<dbReference type="AlphaFoldDB" id="A0A381DVH3"/>
<evidence type="ECO:0000256" key="3">
    <source>
        <dbReference type="ARBA" id="ARBA00023143"/>
    </source>
</evidence>
<comment type="subcellular location">
    <subcellularLocation>
        <location evidence="1 4">Bacterial flagellum basal body</location>
    </subcellularLocation>
</comment>
<gene>
    <name evidence="4 6" type="primary">fliE</name>
    <name evidence="6" type="ORF">CT510_03790</name>
    <name evidence="8" type="ORF">NCTC11541_00788</name>
    <name evidence="7" type="ORF">NCTC12264_00761</name>
</gene>
<keyword evidence="11" id="KW-1185">Reference proteome</keyword>
<dbReference type="GO" id="GO:0003774">
    <property type="term" value="F:cytoskeletal motor activity"/>
    <property type="evidence" value="ECO:0007669"/>
    <property type="project" value="InterPro"/>
</dbReference>
<comment type="similarity">
    <text evidence="2 4">Belongs to the FliE family.</text>
</comment>
<dbReference type="PANTHER" id="PTHR34653:SF1">
    <property type="entry name" value="FLAGELLAR HOOK-BASAL BODY COMPLEX PROTEIN FLIE"/>
    <property type="match status" value="1"/>
</dbReference>
<dbReference type="GO" id="GO:0005198">
    <property type="term" value="F:structural molecule activity"/>
    <property type="evidence" value="ECO:0007669"/>
    <property type="project" value="UniProtKB-UniRule"/>
</dbReference>
<evidence type="ECO:0000313" key="9">
    <source>
        <dbReference type="Proteomes" id="UP000254161"/>
    </source>
</evidence>
<dbReference type="NCBIfam" id="TIGR00205">
    <property type="entry name" value="fliE"/>
    <property type="match status" value="1"/>
</dbReference>
<dbReference type="HAMAP" id="MF_00724">
    <property type="entry name" value="FliE"/>
    <property type="match status" value="1"/>
</dbReference>
<keyword evidence="6" id="KW-0966">Cell projection</keyword>
<evidence type="ECO:0000313" key="11">
    <source>
        <dbReference type="Proteomes" id="UP000535305"/>
    </source>
</evidence>
<dbReference type="OrthoDB" id="285952at2"/>
<dbReference type="EMBL" id="LR134372">
    <property type="protein sequence ID" value="VEG84751.1"/>
    <property type="molecule type" value="Genomic_DNA"/>
</dbReference>
<evidence type="ECO:0000313" key="8">
    <source>
        <dbReference type="EMBL" id="VEG84751.1"/>
    </source>
</evidence>
<dbReference type="EMBL" id="UFUZ01000001">
    <property type="protein sequence ID" value="SUX26533.1"/>
    <property type="molecule type" value="Genomic_DNA"/>
</dbReference>
<dbReference type="PANTHER" id="PTHR34653">
    <property type="match status" value="1"/>
</dbReference>
<evidence type="ECO:0000256" key="2">
    <source>
        <dbReference type="ARBA" id="ARBA00009272"/>
    </source>
</evidence>
<dbReference type="GO" id="GO:0009425">
    <property type="term" value="C:bacterial-type flagellum basal body"/>
    <property type="evidence" value="ECO:0007669"/>
    <property type="project" value="UniProtKB-SubCell"/>
</dbReference>
<dbReference type="RefSeq" id="WP_004275127.1">
    <property type="nucleotide sequence ID" value="NZ_CABKPM010000001.1"/>
</dbReference>
<dbReference type="GeneID" id="77230719"/>
<dbReference type="GeneID" id="58537421"/>
<dbReference type="Proteomes" id="UP000535305">
    <property type="component" value="Unassembled WGS sequence"/>
</dbReference>
<evidence type="ECO:0000313" key="6">
    <source>
        <dbReference type="EMBL" id="EAJ1621777.1"/>
    </source>
</evidence>